<reference evidence="4 5" key="1">
    <citation type="submission" date="2023-01" db="EMBL/GenBank/DDBJ databases">
        <authorList>
            <person name="Kreplak J."/>
        </authorList>
    </citation>
    <scope>NUCLEOTIDE SEQUENCE [LARGE SCALE GENOMIC DNA]</scope>
</reference>
<feature type="chain" id="PRO_5043673376" description="Transmembrane protein" evidence="3">
    <location>
        <begin position="22"/>
        <end position="142"/>
    </location>
</feature>
<evidence type="ECO:0000256" key="3">
    <source>
        <dbReference type="SAM" id="SignalP"/>
    </source>
</evidence>
<proteinExistence type="predicted"/>
<name>A0AAV0ZTI1_VICFA</name>
<evidence type="ECO:0008006" key="6">
    <source>
        <dbReference type="Google" id="ProtNLM"/>
    </source>
</evidence>
<dbReference type="PANTHER" id="PTHR34558">
    <property type="entry name" value="EXPRESSED PROTEIN"/>
    <property type="match status" value="1"/>
</dbReference>
<evidence type="ECO:0000313" key="4">
    <source>
        <dbReference type="EMBL" id="CAI8600936.1"/>
    </source>
</evidence>
<keyword evidence="2" id="KW-1133">Transmembrane helix</keyword>
<gene>
    <name evidence="4" type="ORF">VFH_II247920</name>
</gene>
<feature type="transmembrane region" description="Helical" evidence="2">
    <location>
        <begin position="107"/>
        <end position="129"/>
    </location>
</feature>
<dbReference type="Proteomes" id="UP001157006">
    <property type="component" value="Chromosome 2"/>
</dbReference>
<dbReference type="EMBL" id="OX451737">
    <property type="protein sequence ID" value="CAI8600936.1"/>
    <property type="molecule type" value="Genomic_DNA"/>
</dbReference>
<accession>A0AAV0ZTI1</accession>
<keyword evidence="2" id="KW-0472">Membrane</keyword>
<feature type="region of interest" description="Disordered" evidence="1">
    <location>
        <begin position="29"/>
        <end position="55"/>
    </location>
</feature>
<evidence type="ECO:0000313" key="5">
    <source>
        <dbReference type="Proteomes" id="UP001157006"/>
    </source>
</evidence>
<keyword evidence="3" id="KW-0732">Signal</keyword>
<dbReference type="AlphaFoldDB" id="A0AAV0ZTI1"/>
<feature type="compositionally biased region" description="Low complexity" evidence="1">
    <location>
        <begin position="29"/>
        <end position="49"/>
    </location>
</feature>
<sequence length="142" mass="15430">MAKFIFLCFLLANTLLCHVMATITNQPQSNVQSISSPSSNAPSQSPFSQRANEVEPSIGRKLGKHQYISPSPSPFEGSILSHEKTSVLDSQSHFHLVKQHHSFDKSIAGGGVILGGLATTFLVVVYCYIRATSKHKLDTTTT</sequence>
<evidence type="ECO:0000256" key="2">
    <source>
        <dbReference type="SAM" id="Phobius"/>
    </source>
</evidence>
<organism evidence="4 5">
    <name type="scientific">Vicia faba</name>
    <name type="common">Broad bean</name>
    <name type="synonym">Faba vulgaris</name>
    <dbReference type="NCBI Taxonomy" id="3906"/>
    <lineage>
        <taxon>Eukaryota</taxon>
        <taxon>Viridiplantae</taxon>
        <taxon>Streptophyta</taxon>
        <taxon>Embryophyta</taxon>
        <taxon>Tracheophyta</taxon>
        <taxon>Spermatophyta</taxon>
        <taxon>Magnoliopsida</taxon>
        <taxon>eudicotyledons</taxon>
        <taxon>Gunneridae</taxon>
        <taxon>Pentapetalae</taxon>
        <taxon>rosids</taxon>
        <taxon>fabids</taxon>
        <taxon>Fabales</taxon>
        <taxon>Fabaceae</taxon>
        <taxon>Papilionoideae</taxon>
        <taxon>50 kb inversion clade</taxon>
        <taxon>NPAAA clade</taxon>
        <taxon>Hologalegina</taxon>
        <taxon>IRL clade</taxon>
        <taxon>Fabeae</taxon>
        <taxon>Vicia</taxon>
    </lineage>
</organism>
<dbReference type="PANTHER" id="PTHR34558:SF9">
    <property type="entry name" value="F3L24.15 PROTEIN"/>
    <property type="match status" value="1"/>
</dbReference>
<evidence type="ECO:0000256" key="1">
    <source>
        <dbReference type="SAM" id="MobiDB-lite"/>
    </source>
</evidence>
<keyword evidence="5" id="KW-1185">Reference proteome</keyword>
<protein>
    <recommendedName>
        <fullName evidence="6">Transmembrane protein</fullName>
    </recommendedName>
</protein>
<feature type="signal peptide" evidence="3">
    <location>
        <begin position="1"/>
        <end position="21"/>
    </location>
</feature>
<keyword evidence="2" id="KW-0812">Transmembrane</keyword>